<protein>
    <submittedName>
        <fullName evidence="1">Uncharacterized protein</fullName>
    </submittedName>
</protein>
<name>A0A4Z2HGT7_9TELE</name>
<evidence type="ECO:0000313" key="2">
    <source>
        <dbReference type="Proteomes" id="UP000314294"/>
    </source>
</evidence>
<proteinExistence type="predicted"/>
<gene>
    <name evidence="1" type="ORF">EYF80_025056</name>
</gene>
<keyword evidence="2" id="KW-1185">Reference proteome</keyword>
<evidence type="ECO:0000313" key="1">
    <source>
        <dbReference type="EMBL" id="TNN64750.1"/>
    </source>
</evidence>
<organism evidence="1 2">
    <name type="scientific">Liparis tanakae</name>
    <name type="common">Tanaka's snailfish</name>
    <dbReference type="NCBI Taxonomy" id="230148"/>
    <lineage>
        <taxon>Eukaryota</taxon>
        <taxon>Metazoa</taxon>
        <taxon>Chordata</taxon>
        <taxon>Craniata</taxon>
        <taxon>Vertebrata</taxon>
        <taxon>Euteleostomi</taxon>
        <taxon>Actinopterygii</taxon>
        <taxon>Neopterygii</taxon>
        <taxon>Teleostei</taxon>
        <taxon>Neoteleostei</taxon>
        <taxon>Acanthomorphata</taxon>
        <taxon>Eupercaria</taxon>
        <taxon>Perciformes</taxon>
        <taxon>Cottioidei</taxon>
        <taxon>Cottales</taxon>
        <taxon>Liparidae</taxon>
        <taxon>Liparis</taxon>
    </lineage>
</organism>
<sequence length="151" mass="16848">MSNITAECQQEGSQHSAYRTSLFIKYGVIRISCHVLCYQGICRAGYGELVEAAAGTFHLVRNKHLEKRKAKRDESKLVKHYENNRKYSTGQGLRGVEQSGLAAGWKPPTSQPANHIYSELPDLSNGDNVRLFGCISWSSVVLVSKWSEEST</sequence>
<dbReference type="Proteomes" id="UP000314294">
    <property type="component" value="Unassembled WGS sequence"/>
</dbReference>
<dbReference type="AlphaFoldDB" id="A0A4Z2HGT7"/>
<reference evidence="1 2" key="1">
    <citation type="submission" date="2019-03" db="EMBL/GenBank/DDBJ databases">
        <title>First draft genome of Liparis tanakae, snailfish: a comprehensive survey of snailfish specific genes.</title>
        <authorList>
            <person name="Kim W."/>
            <person name="Song I."/>
            <person name="Jeong J.-H."/>
            <person name="Kim D."/>
            <person name="Kim S."/>
            <person name="Ryu S."/>
            <person name="Song J.Y."/>
            <person name="Lee S.K."/>
        </authorList>
    </citation>
    <scope>NUCLEOTIDE SEQUENCE [LARGE SCALE GENOMIC DNA]</scope>
    <source>
        <tissue evidence="1">Muscle</tissue>
    </source>
</reference>
<comment type="caution">
    <text evidence="1">The sequence shown here is derived from an EMBL/GenBank/DDBJ whole genome shotgun (WGS) entry which is preliminary data.</text>
</comment>
<accession>A0A4Z2HGT7</accession>
<dbReference type="EMBL" id="SRLO01000247">
    <property type="protein sequence ID" value="TNN64750.1"/>
    <property type="molecule type" value="Genomic_DNA"/>
</dbReference>